<evidence type="ECO:0000256" key="2">
    <source>
        <dbReference type="ARBA" id="ARBA00022741"/>
    </source>
</evidence>
<comment type="caution">
    <text evidence="6">The sequence shown here is derived from an EMBL/GenBank/DDBJ whole genome shotgun (WGS) entry which is preliminary data.</text>
</comment>
<keyword evidence="2" id="KW-0547">Nucleotide-binding</keyword>
<evidence type="ECO:0000256" key="3">
    <source>
        <dbReference type="ARBA" id="ARBA00023134"/>
    </source>
</evidence>
<dbReference type="VEuPathDB" id="GiardiaDB:GMRT_13613"/>
<dbReference type="OrthoDB" id="342024at2759"/>
<name>A0A4Z1T7H5_GIAMU</name>
<reference evidence="6 7" key="1">
    <citation type="submission" date="2019-05" db="EMBL/GenBank/DDBJ databases">
        <title>The compact genome of Giardia muris reveals important steps in the evolution of intestinal protozoan parasites.</title>
        <authorList>
            <person name="Xu F."/>
            <person name="Jimenez-Gonzalez A."/>
            <person name="Einarsson E."/>
            <person name="Astvaldsson A."/>
            <person name="Peirasmaki D."/>
            <person name="Eckmann L."/>
            <person name="Andersson J.O."/>
            <person name="Svard S.G."/>
            <person name="Jerlstrom-Hultqvist J."/>
        </authorList>
    </citation>
    <scope>NUCLEOTIDE SEQUENCE [LARGE SCALE GENOMIC DNA]</scope>
    <source>
        <strain evidence="6 7">Roberts-Thomson</strain>
    </source>
</reference>
<dbReference type="Gene3D" id="2.40.30.10">
    <property type="entry name" value="Translation factors"/>
    <property type="match status" value="2"/>
</dbReference>
<keyword evidence="7" id="KW-1185">Reference proteome</keyword>
<dbReference type="SUPFAM" id="SSF50447">
    <property type="entry name" value="Translation proteins"/>
    <property type="match status" value="1"/>
</dbReference>
<feature type="compositionally biased region" description="Low complexity" evidence="4">
    <location>
        <begin position="38"/>
        <end position="52"/>
    </location>
</feature>
<dbReference type="CDD" id="cd01513">
    <property type="entry name" value="Translation_factor_III"/>
    <property type="match status" value="1"/>
</dbReference>
<dbReference type="InterPro" id="IPR000795">
    <property type="entry name" value="T_Tr_GTP-bd_dom"/>
</dbReference>
<dbReference type="Pfam" id="PF22594">
    <property type="entry name" value="GTP-eEF1A_C"/>
    <property type="match status" value="1"/>
</dbReference>
<dbReference type="InterPro" id="IPR009000">
    <property type="entry name" value="Transl_B-barrel_sf"/>
</dbReference>
<proteinExistence type="inferred from homology"/>
<dbReference type="PROSITE" id="PS51722">
    <property type="entry name" value="G_TR_2"/>
    <property type="match status" value="1"/>
</dbReference>
<dbReference type="Gene3D" id="3.40.50.300">
    <property type="entry name" value="P-loop containing nucleotide triphosphate hydrolases"/>
    <property type="match status" value="1"/>
</dbReference>
<dbReference type="SUPFAM" id="SSF50465">
    <property type="entry name" value="EF-Tu/eEF-1alpha/eIF2-gamma C-terminal domain"/>
    <property type="match status" value="1"/>
</dbReference>
<feature type="compositionally biased region" description="Polar residues" evidence="4">
    <location>
        <begin position="57"/>
        <end position="80"/>
    </location>
</feature>
<organism evidence="6 7">
    <name type="scientific">Giardia muris</name>
    <dbReference type="NCBI Taxonomy" id="5742"/>
    <lineage>
        <taxon>Eukaryota</taxon>
        <taxon>Metamonada</taxon>
        <taxon>Diplomonadida</taxon>
        <taxon>Hexamitidae</taxon>
        <taxon>Giardiinae</taxon>
        <taxon>Giardia</taxon>
    </lineage>
</organism>
<dbReference type="InterPro" id="IPR009001">
    <property type="entry name" value="Transl_elong_EF1A/Init_IF2_C"/>
</dbReference>
<dbReference type="SUPFAM" id="SSF52540">
    <property type="entry name" value="P-loop containing nucleoside triphosphate hydrolases"/>
    <property type="match status" value="1"/>
</dbReference>
<dbReference type="GO" id="GO:0003924">
    <property type="term" value="F:GTPase activity"/>
    <property type="evidence" value="ECO:0007669"/>
    <property type="project" value="InterPro"/>
</dbReference>
<keyword evidence="3" id="KW-0342">GTP-binding</keyword>
<dbReference type="GO" id="GO:0005525">
    <property type="term" value="F:GTP binding"/>
    <property type="evidence" value="ECO:0007669"/>
    <property type="project" value="UniProtKB-KW"/>
</dbReference>
<dbReference type="PANTHER" id="PTHR23115">
    <property type="entry name" value="TRANSLATION FACTOR"/>
    <property type="match status" value="1"/>
</dbReference>
<evidence type="ECO:0000313" key="7">
    <source>
        <dbReference type="Proteomes" id="UP000315496"/>
    </source>
</evidence>
<dbReference type="InterPro" id="IPR054696">
    <property type="entry name" value="GTP-eEF1A_C"/>
</dbReference>
<gene>
    <name evidence="6" type="ORF">GMRT_13613</name>
</gene>
<dbReference type="PRINTS" id="PR00315">
    <property type="entry name" value="ELONGATNFCT"/>
</dbReference>
<evidence type="ECO:0000256" key="4">
    <source>
        <dbReference type="SAM" id="MobiDB-lite"/>
    </source>
</evidence>
<comment type="similarity">
    <text evidence="1">Belongs to the TRAFAC class translation factor GTPase superfamily. Classic translation factor GTPase family. EF-Tu/EF-1A subfamily.</text>
</comment>
<evidence type="ECO:0000259" key="5">
    <source>
        <dbReference type="PROSITE" id="PS51722"/>
    </source>
</evidence>
<dbReference type="InterPro" id="IPR050100">
    <property type="entry name" value="TRAFAC_GTPase_members"/>
</dbReference>
<evidence type="ECO:0000256" key="1">
    <source>
        <dbReference type="ARBA" id="ARBA00007249"/>
    </source>
</evidence>
<dbReference type="Proteomes" id="UP000315496">
    <property type="component" value="Chromosome 1"/>
</dbReference>
<evidence type="ECO:0000313" key="6">
    <source>
        <dbReference type="EMBL" id="TNJ30033.1"/>
    </source>
</evidence>
<dbReference type="Pfam" id="PF00009">
    <property type="entry name" value="GTP_EFTU"/>
    <property type="match status" value="1"/>
</dbReference>
<sequence length="594" mass="64687">MPYSSDEDCSDYDDYSAGGCRLYKKPVVTPKGRKGMGSTTTSVSSTPRSTASKVTPGKTSSNTPSGAPSCLSGSVQSTPSQLRMSASSKYLGELVEESKRDEDIIRNAVKDLKGSMAVHVLVVGHVDAGKSTTFGHLALLTGNIDPHEAEKLTRLAEDMGKSSFGYAFLLDTDSEERSRGVTIDVCNHTLRIALPTLGEELAEPRTFALQDCPGHRDFVPALISSATRPDAAVLLVDASQGEFEKGISTDGQTLEHVQLLMVFGIKTLIVAINKMDRSSWCEKRYNEIVTKLSTIIKDDVQFKGLLQFIPISGIGPDEENNLVPGQATKLPDWVSQGPSLAEALYRIQTNRSTSLVKGKYSQPTLVLFDAQIEMLGGKRCYSCTCLVESGILKATDSVVNIPSGYPFQVASITMFGEQRDNAVAYDVVTLNLFPDSRVLKPCTPCEKLDTVTVLSNLKPGSCFILTGVILDTDAIKVGTRFNGVTITVRIKVKVLILDQQRGLGRGDMYDCYLGANRIEATVRKIDAQLRMDGSVERENPPIVGWKRYARLTLQLDSCVVAREFADSKFLGRVILRGDNKTVAIGFVERISEKP</sequence>
<protein>
    <submittedName>
        <fullName evidence="6">HSP70 subfamily B suppressor 1</fullName>
    </submittedName>
</protein>
<feature type="region of interest" description="Disordered" evidence="4">
    <location>
        <begin position="26"/>
        <end position="80"/>
    </location>
</feature>
<dbReference type="AlphaFoldDB" id="A0A4Z1T7H5"/>
<dbReference type="InterPro" id="IPR027417">
    <property type="entry name" value="P-loop_NTPase"/>
</dbReference>
<dbReference type="EMBL" id="VDLU01000001">
    <property type="protein sequence ID" value="TNJ30033.1"/>
    <property type="molecule type" value="Genomic_DNA"/>
</dbReference>
<feature type="domain" description="Tr-type G" evidence="5">
    <location>
        <begin position="115"/>
        <end position="345"/>
    </location>
</feature>
<accession>A0A4Z1T7H5</accession>